<dbReference type="InterPro" id="IPR001763">
    <property type="entry name" value="Rhodanese-like_dom"/>
</dbReference>
<dbReference type="SUPFAM" id="SSF52821">
    <property type="entry name" value="Rhodanese/Cell cycle control phosphatase"/>
    <property type="match status" value="1"/>
</dbReference>
<dbReference type="AlphaFoldDB" id="A0A7I7U0C0"/>
<dbReference type="InterPro" id="IPR036873">
    <property type="entry name" value="Rhodanese-like_dom_sf"/>
</dbReference>
<dbReference type="PANTHER" id="PTHR43031">
    <property type="entry name" value="FAD-DEPENDENT OXIDOREDUCTASE"/>
    <property type="match status" value="1"/>
</dbReference>
<protein>
    <recommendedName>
        <fullName evidence="1">Rhodanese domain-containing protein</fullName>
    </recommendedName>
</protein>
<dbReference type="PROSITE" id="PS00380">
    <property type="entry name" value="RHODANESE_1"/>
    <property type="match status" value="1"/>
</dbReference>
<dbReference type="Proteomes" id="UP000466554">
    <property type="component" value="Chromosome"/>
</dbReference>
<feature type="domain" description="Rhodanese" evidence="1">
    <location>
        <begin position="27"/>
        <end position="119"/>
    </location>
</feature>
<dbReference type="RefSeq" id="WP_104864525.1">
    <property type="nucleotide sequence ID" value="NZ_AP022598.1"/>
</dbReference>
<dbReference type="PROSITE" id="PS50206">
    <property type="entry name" value="RHODANESE_3"/>
    <property type="match status" value="1"/>
</dbReference>
<reference evidence="2 3" key="1">
    <citation type="journal article" date="2019" name="Emerg. Microbes Infect.">
        <title>Comprehensive subspecies identification of 175 nontuberculous mycobacteria species based on 7547 genomic profiles.</title>
        <authorList>
            <person name="Matsumoto Y."/>
            <person name="Kinjo T."/>
            <person name="Motooka D."/>
            <person name="Nabeya D."/>
            <person name="Jung N."/>
            <person name="Uechi K."/>
            <person name="Horii T."/>
            <person name="Iida T."/>
            <person name="Fujita J."/>
            <person name="Nakamura S."/>
        </authorList>
    </citation>
    <scope>NUCLEOTIDE SEQUENCE [LARGE SCALE GENOMIC DNA]</scope>
    <source>
        <strain evidence="2 3">JCM 6367</strain>
    </source>
</reference>
<name>A0A7I7U0C0_MYCPF</name>
<dbReference type="InterPro" id="IPR050229">
    <property type="entry name" value="GlpE_sulfurtransferase"/>
</dbReference>
<organism evidence="2 3">
    <name type="scientific">Mycolicibacterium parafortuitum</name>
    <name type="common">Mycobacterium parafortuitum</name>
    <dbReference type="NCBI Taxonomy" id="39692"/>
    <lineage>
        <taxon>Bacteria</taxon>
        <taxon>Bacillati</taxon>
        <taxon>Actinomycetota</taxon>
        <taxon>Actinomycetes</taxon>
        <taxon>Mycobacteriales</taxon>
        <taxon>Mycobacteriaceae</taxon>
        <taxon>Mycolicibacterium</taxon>
    </lineage>
</organism>
<dbReference type="InterPro" id="IPR001307">
    <property type="entry name" value="Thiosulphate_STrfase_CS"/>
</dbReference>
<evidence type="ECO:0000313" key="2">
    <source>
        <dbReference type="EMBL" id="BBY74129.1"/>
    </source>
</evidence>
<dbReference type="SMART" id="SM00450">
    <property type="entry name" value="RHOD"/>
    <property type="match status" value="1"/>
</dbReference>
<dbReference type="EMBL" id="AP022598">
    <property type="protein sequence ID" value="BBY74129.1"/>
    <property type="molecule type" value="Genomic_DNA"/>
</dbReference>
<accession>A0A7I7U0C0</accession>
<sequence length="138" mass="14814">MTPARDFFAAKLAYEIDPADLAAARAAGRSPIVVDTRSAEAFDQGHLPGALHIPGPELAQRACRELPDLAADVVVYCWGPGCNGATKAAYTLSDMGYGRVRELLGGFEYWAREGLSVVTGDGRRLRRPADELTAVRLP</sequence>
<proteinExistence type="predicted"/>
<dbReference type="Pfam" id="PF00581">
    <property type="entry name" value="Rhodanese"/>
    <property type="match status" value="1"/>
</dbReference>
<evidence type="ECO:0000313" key="3">
    <source>
        <dbReference type="Proteomes" id="UP000466554"/>
    </source>
</evidence>
<dbReference type="Gene3D" id="3.40.250.10">
    <property type="entry name" value="Rhodanese-like domain"/>
    <property type="match status" value="1"/>
</dbReference>
<evidence type="ECO:0000259" key="1">
    <source>
        <dbReference type="PROSITE" id="PS50206"/>
    </source>
</evidence>
<dbReference type="GO" id="GO:0004792">
    <property type="term" value="F:thiosulfate-cyanide sulfurtransferase activity"/>
    <property type="evidence" value="ECO:0007669"/>
    <property type="project" value="InterPro"/>
</dbReference>
<gene>
    <name evidence="2" type="ORF">MPRF_10280</name>
</gene>
<dbReference type="PANTHER" id="PTHR43031:SF1">
    <property type="entry name" value="PYRIDINE NUCLEOTIDE-DISULPHIDE OXIDOREDUCTASE"/>
    <property type="match status" value="1"/>
</dbReference>